<dbReference type="InterPro" id="IPR050153">
    <property type="entry name" value="Metal_Ion_Import_ABC"/>
</dbReference>
<keyword evidence="1" id="KW-0813">Transport</keyword>
<accession>A0A940NTK1</accession>
<dbReference type="InterPro" id="IPR017871">
    <property type="entry name" value="ABC_transporter-like_CS"/>
</dbReference>
<dbReference type="PANTHER" id="PTHR42734:SF4">
    <property type="entry name" value="HIGH-AFFINITY ZINC UPTAKE SYSTEM ATP-BINDING PROTEIN ZNUC"/>
    <property type="match status" value="1"/>
</dbReference>
<dbReference type="Proteomes" id="UP000682134">
    <property type="component" value="Unassembled WGS sequence"/>
</dbReference>
<keyword evidence="2" id="KW-0547">Nucleotide-binding</keyword>
<dbReference type="PANTHER" id="PTHR42734">
    <property type="entry name" value="METAL TRANSPORT SYSTEM ATP-BINDING PROTEIN TM_0124-RELATED"/>
    <property type="match status" value="1"/>
</dbReference>
<dbReference type="AlphaFoldDB" id="A0A940NTK1"/>
<sequence length="235" mass="26673">MKLISMENVQFNYGNETVLDNISLDVFSGEFITLSGPNGAAKSTLLKILLKLLKPKKGTVQISKQNKDGKKLVIGYVPQQIASFNAGFPSTVLELVQSGCYPRGKWFRPLTKRDHDIVKQSLLGVGMWDFRHKKIGELSGGQKQRICIARVLASEPDILVLDEPTTGMDFENRKSFYQLLKHHVTDHGRTVVMVTHDLEDAKQFADRNIYLEQKENTQWRCFTLASCNEHYWAAD</sequence>
<dbReference type="InterPro" id="IPR003593">
    <property type="entry name" value="AAA+_ATPase"/>
</dbReference>
<dbReference type="RefSeq" id="WP_209407173.1">
    <property type="nucleotide sequence ID" value="NZ_JAGIYQ010000015.1"/>
</dbReference>
<dbReference type="InterPro" id="IPR027417">
    <property type="entry name" value="P-loop_NTPase"/>
</dbReference>
<comment type="caution">
    <text evidence="5">The sequence shown here is derived from an EMBL/GenBank/DDBJ whole genome shotgun (WGS) entry which is preliminary data.</text>
</comment>
<evidence type="ECO:0000259" key="4">
    <source>
        <dbReference type="PROSITE" id="PS50893"/>
    </source>
</evidence>
<dbReference type="GO" id="GO:0005524">
    <property type="term" value="F:ATP binding"/>
    <property type="evidence" value="ECO:0007669"/>
    <property type="project" value="UniProtKB-KW"/>
</dbReference>
<organism evidence="5 6">
    <name type="scientific">Gottfriedia endophytica</name>
    <dbReference type="NCBI Taxonomy" id="2820819"/>
    <lineage>
        <taxon>Bacteria</taxon>
        <taxon>Bacillati</taxon>
        <taxon>Bacillota</taxon>
        <taxon>Bacilli</taxon>
        <taxon>Bacillales</taxon>
        <taxon>Bacillaceae</taxon>
        <taxon>Gottfriedia</taxon>
    </lineage>
</organism>
<reference evidence="5" key="1">
    <citation type="submission" date="2021-04" db="EMBL/GenBank/DDBJ databases">
        <title>Genome seq and assembly of Bacillus sp.</title>
        <authorList>
            <person name="Chhetri G."/>
        </authorList>
    </citation>
    <scope>NUCLEOTIDE SEQUENCE</scope>
    <source>
        <strain evidence="5">RG28</strain>
    </source>
</reference>
<dbReference type="EMBL" id="JAGIYQ010000015">
    <property type="protein sequence ID" value="MBP0726832.1"/>
    <property type="molecule type" value="Genomic_DNA"/>
</dbReference>
<protein>
    <submittedName>
        <fullName evidence="5">Metal ABC transporter ATP-binding protein</fullName>
    </submittedName>
</protein>
<dbReference type="PROSITE" id="PS50893">
    <property type="entry name" value="ABC_TRANSPORTER_2"/>
    <property type="match status" value="1"/>
</dbReference>
<dbReference type="SUPFAM" id="SSF52540">
    <property type="entry name" value="P-loop containing nucleoside triphosphate hydrolases"/>
    <property type="match status" value="1"/>
</dbReference>
<dbReference type="GO" id="GO:0016887">
    <property type="term" value="F:ATP hydrolysis activity"/>
    <property type="evidence" value="ECO:0007669"/>
    <property type="project" value="InterPro"/>
</dbReference>
<dbReference type="Gene3D" id="3.40.50.300">
    <property type="entry name" value="P-loop containing nucleotide triphosphate hydrolases"/>
    <property type="match status" value="1"/>
</dbReference>
<evidence type="ECO:0000313" key="5">
    <source>
        <dbReference type="EMBL" id="MBP0726832.1"/>
    </source>
</evidence>
<dbReference type="PROSITE" id="PS00211">
    <property type="entry name" value="ABC_TRANSPORTER_1"/>
    <property type="match status" value="1"/>
</dbReference>
<dbReference type="SMART" id="SM00382">
    <property type="entry name" value="AAA"/>
    <property type="match status" value="1"/>
</dbReference>
<keyword evidence="3 5" id="KW-0067">ATP-binding</keyword>
<evidence type="ECO:0000256" key="1">
    <source>
        <dbReference type="ARBA" id="ARBA00022448"/>
    </source>
</evidence>
<dbReference type="InterPro" id="IPR003439">
    <property type="entry name" value="ABC_transporter-like_ATP-bd"/>
</dbReference>
<keyword evidence="6" id="KW-1185">Reference proteome</keyword>
<dbReference type="Pfam" id="PF00005">
    <property type="entry name" value="ABC_tran"/>
    <property type="match status" value="1"/>
</dbReference>
<evidence type="ECO:0000256" key="3">
    <source>
        <dbReference type="ARBA" id="ARBA00022840"/>
    </source>
</evidence>
<evidence type="ECO:0000256" key="2">
    <source>
        <dbReference type="ARBA" id="ARBA00022741"/>
    </source>
</evidence>
<proteinExistence type="predicted"/>
<name>A0A940NTK1_9BACI</name>
<evidence type="ECO:0000313" key="6">
    <source>
        <dbReference type="Proteomes" id="UP000682134"/>
    </source>
</evidence>
<gene>
    <name evidence="5" type="ORF">J5Y03_16875</name>
</gene>
<dbReference type="FunFam" id="3.40.50.300:FF:000134">
    <property type="entry name" value="Iron-enterobactin ABC transporter ATP-binding protein"/>
    <property type="match status" value="1"/>
</dbReference>
<feature type="domain" description="ABC transporter" evidence="4">
    <location>
        <begin position="4"/>
        <end position="234"/>
    </location>
</feature>